<reference evidence="7" key="1">
    <citation type="journal article" date="2021" name="PeerJ">
        <title>Extensive microbial diversity within the chicken gut microbiome revealed by metagenomics and culture.</title>
        <authorList>
            <person name="Gilroy R."/>
            <person name="Ravi A."/>
            <person name="Getino M."/>
            <person name="Pursley I."/>
            <person name="Horton D.L."/>
            <person name="Alikhan N.F."/>
            <person name="Baker D."/>
            <person name="Gharbi K."/>
            <person name="Hall N."/>
            <person name="Watson M."/>
            <person name="Adriaenssens E.M."/>
            <person name="Foster-Nyarko E."/>
            <person name="Jarju S."/>
            <person name="Secka A."/>
            <person name="Antonio M."/>
            <person name="Oren A."/>
            <person name="Chaudhuri R.R."/>
            <person name="La Ragione R."/>
            <person name="Hildebrand F."/>
            <person name="Pallen M.J."/>
        </authorList>
    </citation>
    <scope>NUCLEOTIDE SEQUENCE</scope>
    <source>
        <strain evidence="7">ChiW4-1371</strain>
    </source>
</reference>
<feature type="domain" description="Desulfoferrodoxin ferrous iron-binding" evidence="6">
    <location>
        <begin position="10"/>
        <end position="120"/>
    </location>
</feature>
<dbReference type="AlphaFoldDB" id="A0A9D2GU49"/>
<dbReference type="GO" id="GO:0005506">
    <property type="term" value="F:iron ion binding"/>
    <property type="evidence" value="ECO:0007669"/>
    <property type="project" value="InterPro"/>
</dbReference>
<name>A0A9D2GU49_9BACT</name>
<evidence type="ECO:0000259" key="6">
    <source>
        <dbReference type="Pfam" id="PF01880"/>
    </source>
</evidence>
<dbReference type="InterPro" id="IPR036073">
    <property type="entry name" value="Desulfoferrodoxin_Fe-bd_dom_sf"/>
</dbReference>
<dbReference type="GO" id="GO:0016491">
    <property type="term" value="F:oxidoreductase activity"/>
    <property type="evidence" value="ECO:0007669"/>
    <property type="project" value="InterPro"/>
</dbReference>
<comment type="similarity">
    <text evidence="1">Belongs to the desulfoferrodoxin family.</text>
</comment>
<dbReference type="Proteomes" id="UP000824176">
    <property type="component" value="Unassembled WGS sequence"/>
</dbReference>
<dbReference type="EMBL" id="DXAQ01000132">
    <property type="protein sequence ID" value="HIZ90057.1"/>
    <property type="molecule type" value="Genomic_DNA"/>
</dbReference>
<comment type="caution">
    <text evidence="7">The sequence shown here is derived from an EMBL/GenBank/DDBJ whole genome shotgun (WGS) entry which is preliminary data.</text>
</comment>
<gene>
    <name evidence="7" type="ORF">H9804_08920</name>
</gene>
<evidence type="ECO:0000256" key="5">
    <source>
        <dbReference type="ARBA" id="ARBA00023004"/>
    </source>
</evidence>
<dbReference type="PANTHER" id="PTHR36541">
    <property type="entry name" value="SUPEROXIDE REDUCTASE-RELATED"/>
    <property type="match status" value="1"/>
</dbReference>
<dbReference type="Gene3D" id="2.60.40.730">
    <property type="entry name" value="SOR catalytic domain"/>
    <property type="match status" value="1"/>
</dbReference>
<dbReference type="InterPro" id="IPR051233">
    <property type="entry name" value="Desulfoferrodoxin_SOR"/>
</dbReference>
<evidence type="ECO:0000256" key="3">
    <source>
        <dbReference type="ARBA" id="ARBA00022723"/>
    </source>
</evidence>
<dbReference type="InterPro" id="IPR002742">
    <property type="entry name" value="Desulfoferrodoxin_Fe-bd_dom"/>
</dbReference>
<evidence type="ECO:0000256" key="4">
    <source>
        <dbReference type="ARBA" id="ARBA00022982"/>
    </source>
</evidence>
<organism evidence="7 8">
    <name type="scientific">Candidatus Mucispirillum faecigallinarum</name>
    <dbReference type="NCBI Taxonomy" id="2838699"/>
    <lineage>
        <taxon>Bacteria</taxon>
        <taxon>Pseudomonadati</taxon>
        <taxon>Deferribacterota</taxon>
        <taxon>Deferribacteres</taxon>
        <taxon>Deferribacterales</taxon>
        <taxon>Mucispirillaceae</taxon>
        <taxon>Mucispirillum</taxon>
    </lineage>
</organism>
<protein>
    <submittedName>
        <fullName evidence="7">Neelaredoxin</fullName>
    </submittedName>
</protein>
<dbReference type="NCBIfam" id="TIGR00332">
    <property type="entry name" value="neela_ferrous"/>
    <property type="match status" value="1"/>
</dbReference>
<dbReference type="SUPFAM" id="SSF49367">
    <property type="entry name" value="Superoxide reductase-like"/>
    <property type="match status" value="1"/>
</dbReference>
<dbReference type="Pfam" id="PF01880">
    <property type="entry name" value="Desulfoferrodox"/>
    <property type="match status" value="1"/>
</dbReference>
<reference evidence="7" key="2">
    <citation type="submission" date="2021-04" db="EMBL/GenBank/DDBJ databases">
        <authorList>
            <person name="Gilroy R."/>
        </authorList>
    </citation>
    <scope>NUCLEOTIDE SEQUENCE</scope>
    <source>
        <strain evidence="7">ChiW4-1371</strain>
    </source>
</reference>
<proteinExistence type="inferred from homology"/>
<keyword evidence="4" id="KW-0249">Electron transport</keyword>
<keyword evidence="3" id="KW-0479">Metal-binding</keyword>
<sequence>MSISNSIKTADFKAEKHVPVIKVVNRDGDTAYIEVSVGSEIAHPNTTEHFIAYIDLYFKGEAAVSHLGRVEFLAHGESAQGANQGKLHTEPVALFKCKIESKGTLHAISYCNIHGLWESELEI</sequence>
<keyword evidence="2" id="KW-0813">Transport</keyword>
<evidence type="ECO:0000313" key="8">
    <source>
        <dbReference type="Proteomes" id="UP000824176"/>
    </source>
</evidence>
<keyword evidence="5" id="KW-0408">Iron</keyword>
<evidence type="ECO:0000313" key="7">
    <source>
        <dbReference type="EMBL" id="HIZ90057.1"/>
    </source>
</evidence>
<accession>A0A9D2GU49</accession>
<evidence type="ECO:0000256" key="2">
    <source>
        <dbReference type="ARBA" id="ARBA00022448"/>
    </source>
</evidence>
<dbReference type="PANTHER" id="PTHR36541:SF1">
    <property type="entry name" value="SUPEROXIDE REDUCTASE-RELATED"/>
    <property type="match status" value="1"/>
</dbReference>
<evidence type="ECO:0000256" key="1">
    <source>
        <dbReference type="ARBA" id="ARBA00005941"/>
    </source>
</evidence>